<feature type="compositionally biased region" description="Basic and acidic residues" evidence="1">
    <location>
        <begin position="103"/>
        <end position="115"/>
    </location>
</feature>
<feature type="region of interest" description="Disordered" evidence="1">
    <location>
        <begin position="27"/>
        <end position="115"/>
    </location>
</feature>
<accession>A0ABW2XQS0</accession>
<proteinExistence type="predicted"/>
<keyword evidence="3" id="KW-1185">Reference proteome</keyword>
<feature type="compositionally biased region" description="Basic and acidic residues" evidence="1">
    <location>
        <begin position="41"/>
        <end position="53"/>
    </location>
</feature>
<evidence type="ECO:0000313" key="2">
    <source>
        <dbReference type="EMBL" id="MFD0687172.1"/>
    </source>
</evidence>
<gene>
    <name evidence="2" type="ORF">ACFQZM_21920</name>
</gene>
<organism evidence="2 3">
    <name type="scientific">Actinomadura fibrosa</name>
    <dbReference type="NCBI Taxonomy" id="111802"/>
    <lineage>
        <taxon>Bacteria</taxon>
        <taxon>Bacillati</taxon>
        <taxon>Actinomycetota</taxon>
        <taxon>Actinomycetes</taxon>
        <taxon>Streptosporangiales</taxon>
        <taxon>Thermomonosporaceae</taxon>
        <taxon>Actinomadura</taxon>
    </lineage>
</organism>
<feature type="compositionally biased region" description="Basic and acidic residues" evidence="1">
    <location>
        <begin position="68"/>
        <end position="82"/>
    </location>
</feature>
<dbReference type="Proteomes" id="UP001597063">
    <property type="component" value="Unassembled WGS sequence"/>
</dbReference>
<evidence type="ECO:0000313" key="3">
    <source>
        <dbReference type="Proteomes" id="UP001597063"/>
    </source>
</evidence>
<feature type="region of interest" description="Disordered" evidence="1">
    <location>
        <begin position="1"/>
        <end position="20"/>
    </location>
</feature>
<comment type="caution">
    <text evidence="2">The sequence shown here is derived from an EMBL/GenBank/DDBJ whole genome shotgun (WGS) entry which is preliminary data.</text>
</comment>
<evidence type="ECO:0000256" key="1">
    <source>
        <dbReference type="SAM" id="MobiDB-lite"/>
    </source>
</evidence>
<sequence length="115" mass="12809">MATQCAATVAPRVRPPQRVQDLRRSVAEIGAGQQQDQVGVLDRRGPVLDEHRRAQLGAHRPRPPGAQRHLERRDAGARREDRADDTEAERGHALRNIGGDPPEPGHRPMMAEKLR</sequence>
<dbReference type="RefSeq" id="WP_207400024.1">
    <property type="nucleotide sequence ID" value="NZ_CAACUY010000112.1"/>
</dbReference>
<name>A0ABW2XQS0_9ACTN</name>
<protein>
    <submittedName>
        <fullName evidence="2">Uncharacterized protein</fullName>
    </submittedName>
</protein>
<reference evidence="3" key="1">
    <citation type="journal article" date="2019" name="Int. J. Syst. Evol. Microbiol.">
        <title>The Global Catalogue of Microorganisms (GCM) 10K type strain sequencing project: providing services to taxonomists for standard genome sequencing and annotation.</title>
        <authorList>
            <consortium name="The Broad Institute Genomics Platform"/>
            <consortium name="The Broad Institute Genome Sequencing Center for Infectious Disease"/>
            <person name="Wu L."/>
            <person name="Ma J."/>
        </authorList>
    </citation>
    <scope>NUCLEOTIDE SEQUENCE [LARGE SCALE GENOMIC DNA]</scope>
    <source>
        <strain evidence="3">JCM 9371</strain>
    </source>
</reference>
<dbReference type="EMBL" id="JBHTGP010000012">
    <property type="protein sequence ID" value="MFD0687172.1"/>
    <property type="molecule type" value="Genomic_DNA"/>
</dbReference>